<feature type="region of interest" description="Disordered" evidence="4">
    <location>
        <begin position="131"/>
        <end position="207"/>
    </location>
</feature>
<evidence type="ECO:0000256" key="1">
    <source>
        <dbReference type="ARBA" id="ARBA00022737"/>
    </source>
</evidence>
<evidence type="ECO:0000313" key="7">
    <source>
        <dbReference type="Proteomes" id="UP001139333"/>
    </source>
</evidence>
<accession>A0A9X1ZGX1</accession>
<feature type="region of interest" description="Disordered" evidence="4">
    <location>
        <begin position="1"/>
        <end position="29"/>
    </location>
</feature>
<keyword evidence="5" id="KW-1133">Transmembrane helix</keyword>
<dbReference type="InterPro" id="IPR019734">
    <property type="entry name" value="TPR_rpt"/>
</dbReference>
<gene>
    <name evidence="6" type="ORF">L2672_05235</name>
</gene>
<protein>
    <submittedName>
        <fullName evidence="6">Tetratricopeptide repeat protein</fullName>
    </submittedName>
</protein>
<evidence type="ECO:0000256" key="4">
    <source>
        <dbReference type="SAM" id="MobiDB-lite"/>
    </source>
</evidence>
<dbReference type="Pfam" id="PF13432">
    <property type="entry name" value="TPR_16"/>
    <property type="match status" value="1"/>
</dbReference>
<feature type="repeat" description="TPR" evidence="3">
    <location>
        <begin position="255"/>
        <end position="288"/>
    </location>
</feature>
<dbReference type="InterPro" id="IPR011990">
    <property type="entry name" value="TPR-like_helical_dom_sf"/>
</dbReference>
<name>A0A9X1ZGX1_9GAMM</name>
<organism evidence="6 7">
    <name type="scientific">Shewanella gaetbuli</name>
    <dbReference type="NCBI Taxonomy" id="220752"/>
    <lineage>
        <taxon>Bacteria</taxon>
        <taxon>Pseudomonadati</taxon>
        <taxon>Pseudomonadota</taxon>
        <taxon>Gammaproteobacteria</taxon>
        <taxon>Alteromonadales</taxon>
        <taxon>Shewanellaceae</taxon>
        <taxon>Shewanella</taxon>
    </lineage>
</organism>
<feature type="compositionally biased region" description="Basic and acidic residues" evidence="4">
    <location>
        <begin position="9"/>
        <end position="29"/>
    </location>
</feature>
<dbReference type="SUPFAM" id="SSF48452">
    <property type="entry name" value="TPR-like"/>
    <property type="match status" value="1"/>
</dbReference>
<dbReference type="InterPro" id="IPR050498">
    <property type="entry name" value="Ycf3"/>
</dbReference>
<evidence type="ECO:0000256" key="3">
    <source>
        <dbReference type="PROSITE-ProRule" id="PRU00339"/>
    </source>
</evidence>
<comment type="caution">
    <text evidence="6">The sequence shown here is derived from an EMBL/GenBank/DDBJ whole genome shotgun (WGS) entry which is preliminary data.</text>
</comment>
<dbReference type="Proteomes" id="UP001139333">
    <property type="component" value="Unassembled WGS sequence"/>
</dbReference>
<proteinExistence type="predicted"/>
<evidence type="ECO:0000313" key="6">
    <source>
        <dbReference type="EMBL" id="MCL1142094.1"/>
    </source>
</evidence>
<feature type="transmembrane region" description="Helical" evidence="5">
    <location>
        <begin position="57"/>
        <end position="76"/>
    </location>
</feature>
<keyword evidence="5" id="KW-0812">Transmembrane</keyword>
<keyword evidence="5" id="KW-0472">Membrane</keyword>
<evidence type="ECO:0000256" key="5">
    <source>
        <dbReference type="SAM" id="Phobius"/>
    </source>
</evidence>
<feature type="compositionally biased region" description="Polar residues" evidence="4">
    <location>
        <begin position="194"/>
        <end position="207"/>
    </location>
</feature>
<dbReference type="Gene3D" id="1.25.40.10">
    <property type="entry name" value="Tetratricopeptide repeat domain"/>
    <property type="match status" value="2"/>
</dbReference>
<keyword evidence="2 3" id="KW-0802">TPR repeat</keyword>
<keyword evidence="7" id="KW-1185">Reference proteome</keyword>
<reference evidence="6" key="1">
    <citation type="submission" date="2022-01" db="EMBL/GenBank/DDBJ databases">
        <title>Whole genome-based taxonomy of the Shewanellaceae.</title>
        <authorList>
            <person name="Martin-Rodriguez A.J."/>
        </authorList>
    </citation>
    <scope>NUCLEOTIDE SEQUENCE</scope>
    <source>
        <strain evidence="6">DSM 16422</strain>
    </source>
</reference>
<keyword evidence="1" id="KW-0677">Repeat</keyword>
<dbReference type="RefSeq" id="WP_248994780.1">
    <property type="nucleotide sequence ID" value="NZ_JAKIKP010000003.1"/>
</dbReference>
<dbReference type="AlphaFoldDB" id="A0A9X1ZGX1"/>
<sequence>MSVINKMLQDLEKRQQTEEGTEDKPEAEQFVRPQVEFTSQFRADEAFEQSRINYKKWLWLIPLTLIPAIWFGMSLLQEPEVIVETQQGNHAAKVHDVNEVTSISTLPDLQRETSEIDIVVKPIVEKEAVQNDTSNEVATAEVAETVEPEGADTETSSQQSDDSQLANNQLESSIKRAPIVEPEGVEPEVARAATESSTVNSQPNTGSMTVTEVKMSKEQLAQAQFTKAQMAENAGQLDNAAGLYLEAVLLKPDLHEARKQLAGIYLQQNNFNTAIRLLESGISLFPEHWEFYLLKANVEASFQEYDAALTSLSNMGNDSAFIKEKHILQAELAQKVGDYTLAVESYRMVLIYESTRGKWWLGLAYALDSEQQYVQATRAYRSALSYGGLSDSAVAFIEKRLAQLGEYQ</sequence>
<dbReference type="PANTHER" id="PTHR44858">
    <property type="entry name" value="TETRATRICOPEPTIDE REPEAT PROTEIN 6"/>
    <property type="match status" value="1"/>
</dbReference>
<dbReference type="SMART" id="SM00028">
    <property type="entry name" value="TPR"/>
    <property type="match status" value="4"/>
</dbReference>
<evidence type="ECO:0000256" key="2">
    <source>
        <dbReference type="ARBA" id="ARBA00022803"/>
    </source>
</evidence>
<dbReference type="PANTHER" id="PTHR44858:SF1">
    <property type="entry name" value="UDP-N-ACETYLGLUCOSAMINE--PEPTIDE N-ACETYLGLUCOSAMINYLTRANSFERASE SPINDLY-RELATED"/>
    <property type="match status" value="1"/>
</dbReference>
<dbReference type="EMBL" id="JAKIKP010000003">
    <property type="protein sequence ID" value="MCL1142094.1"/>
    <property type="molecule type" value="Genomic_DNA"/>
</dbReference>
<dbReference type="PROSITE" id="PS50005">
    <property type="entry name" value="TPR"/>
    <property type="match status" value="1"/>
</dbReference>